<organism evidence="2 3">
    <name type="scientific">SAR324 cluster bacterium</name>
    <dbReference type="NCBI Taxonomy" id="2024889"/>
    <lineage>
        <taxon>Bacteria</taxon>
        <taxon>Deltaproteobacteria</taxon>
        <taxon>SAR324 cluster</taxon>
    </lineage>
</organism>
<evidence type="ECO:0000256" key="1">
    <source>
        <dbReference type="SAM" id="MobiDB-lite"/>
    </source>
</evidence>
<gene>
    <name evidence="2" type="ORF">CMN54_04765</name>
</gene>
<feature type="region of interest" description="Disordered" evidence="1">
    <location>
        <begin position="108"/>
        <end position="128"/>
    </location>
</feature>
<comment type="caution">
    <text evidence="2">The sequence shown here is derived from an EMBL/GenBank/DDBJ whole genome shotgun (WGS) entry which is preliminary data.</text>
</comment>
<proteinExistence type="predicted"/>
<protein>
    <submittedName>
        <fullName evidence="2">Uncharacterized protein</fullName>
    </submittedName>
</protein>
<evidence type="ECO:0000313" key="2">
    <source>
        <dbReference type="EMBL" id="MAH62756.1"/>
    </source>
</evidence>
<evidence type="ECO:0000313" key="3">
    <source>
        <dbReference type="Proteomes" id="UP000226525"/>
    </source>
</evidence>
<reference evidence="3" key="1">
    <citation type="submission" date="2017-09" db="EMBL/GenBank/DDBJ databases">
        <title>The Reconstruction of 2,631 Draft Metagenome-Assembled Genomes from the Global Oceans.</title>
        <authorList>
            <person name="Tully B.J."/>
            <person name="Graham E.D."/>
            <person name="Heidelberg J.F."/>
        </authorList>
    </citation>
    <scope>NUCLEOTIDE SEQUENCE [LARGE SCALE GENOMIC DNA]</scope>
</reference>
<name>A0A2D6YHV6_9DELT</name>
<sequence length="128" mass="14714">MTKAEEFDKAWRLGSKGDFSLVDKIYHPKYRAIQKNINVEVDLEADKIVIQTISDVLTTGPYKVIFEDDNFLCIERCFKSMLTGEPAFNVGITAVKYLDGKIITQETVGERDLPDPSEGQDWKWEDYE</sequence>
<dbReference type="Proteomes" id="UP000226525">
    <property type="component" value="Unassembled WGS sequence"/>
</dbReference>
<dbReference type="EMBL" id="NZEX01000049">
    <property type="protein sequence ID" value="MAH62756.1"/>
    <property type="molecule type" value="Genomic_DNA"/>
</dbReference>
<accession>A0A2D6YHV6</accession>
<dbReference type="AlphaFoldDB" id="A0A2D6YHV6"/>